<evidence type="ECO:0000313" key="3">
    <source>
        <dbReference type="Proteomes" id="UP000239203"/>
    </source>
</evidence>
<dbReference type="Proteomes" id="UP000239203">
    <property type="component" value="Unassembled WGS sequence"/>
</dbReference>
<organism evidence="2 3">
    <name type="scientific">Actinokineospora auranticolor</name>
    <dbReference type="NCBI Taxonomy" id="155976"/>
    <lineage>
        <taxon>Bacteria</taxon>
        <taxon>Bacillati</taxon>
        <taxon>Actinomycetota</taxon>
        <taxon>Actinomycetes</taxon>
        <taxon>Pseudonocardiales</taxon>
        <taxon>Pseudonocardiaceae</taxon>
        <taxon>Actinokineospora</taxon>
    </lineage>
</organism>
<dbReference type="EMBL" id="PTIX01000029">
    <property type="protein sequence ID" value="PPK63368.1"/>
    <property type="molecule type" value="Genomic_DNA"/>
</dbReference>
<accession>A0A2S6GDP7</accession>
<evidence type="ECO:0008006" key="4">
    <source>
        <dbReference type="Google" id="ProtNLM"/>
    </source>
</evidence>
<evidence type="ECO:0000256" key="1">
    <source>
        <dbReference type="SAM" id="Phobius"/>
    </source>
</evidence>
<proteinExistence type="predicted"/>
<keyword evidence="1" id="KW-0812">Transmembrane</keyword>
<protein>
    <recommendedName>
        <fullName evidence="4">TadE-like protein</fullName>
    </recommendedName>
</protein>
<sequence>MSAEITIAAPLLIMLLVFVGVVIHRGVDARLRVDDAAHQAARAASLERTPAAAVTAARTTASSALSAAGVVCRSLAVSTATGGMRPGGTVTVTVSCQVDFGDALLLGIPDRQVAATAVEPVDLWRATLTTGTRT</sequence>
<name>A0A2S6GDP7_9PSEU</name>
<dbReference type="RefSeq" id="WP_245931707.1">
    <property type="nucleotide sequence ID" value="NZ_CP154825.1"/>
</dbReference>
<gene>
    <name evidence="2" type="ORF">CLV40_12981</name>
</gene>
<feature type="transmembrane region" description="Helical" evidence="1">
    <location>
        <begin position="6"/>
        <end position="23"/>
    </location>
</feature>
<keyword evidence="1" id="KW-0472">Membrane</keyword>
<dbReference type="AlphaFoldDB" id="A0A2S6GDP7"/>
<evidence type="ECO:0000313" key="2">
    <source>
        <dbReference type="EMBL" id="PPK63368.1"/>
    </source>
</evidence>
<keyword evidence="3" id="KW-1185">Reference proteome</keyword>
<comment type="caution">
    <text evidence="2">The sequence shown here is derived from an EMBL/GenBank/DDBJ whole genome shotgun (WGS) entry which is preliminary data.</text>
</comment>
<keyword evidence="1" id="KW-1133">Transmembrane helix</keyword>
<reference evidence="2 3" key="1">
    <citation type="submission" date="2018-02" db="EMBL/GenBank/DDBJ databases">
        <title>Genomic Encyclopedia of Archaeal and Bacterial Type Strains, Phase II (KMG-II): from individual species to whole genera.</title>
        <authorList>
            <person name="Goeker M."/>
        </authorList>
    </citation>
    <scope>NUCLEOTIDE SEQUENCE [LARGE SCALE GENOMIC DNA]</scope>
    <source>
        <strain evidence="2 3">YU 961-1</strain>
    </source>
</reference>